<dbReference type="EMBL" id="JACRYT010000049">
    <property type="protein sequence ID" value="MBC6681426.1"/>
    <property type="molecule type" value="Genomic_DNA"/>
</dbReference>
<dbReference type="RefSeq" id="WP_187304508.1">
    <property type="nucleotide sequence ID" value="NZ_JACRYT010000049.1"/>
</dbReference>
<evidence type="ECO:0008006" key="3">
    <source>
        <dbReference type="Google" id="ProtNLM"/>
    </source>
</evidence>
<dbReference type="AlphaFoldDB" id="A0A923NNV6"/>
<dbReference type="Proteomes" id="UP000602647">
    <property type="component" value="Unassembled WGS sequence"/>
</dbReference>
<accession>A0A923NNV6</accession>
<protein>
    <recommendedName>
        <fullName evidence="3">YjcQ protein</fullName>
    </recommendedName>
</protein>
<organism evidence="1 2">
    <name type="scientific">Zhenpiania hominis</name>
    <dbReference type="NCBI Taxonomy" id="2763644"/>
    <lineage>
        <taxon>Bacteria</taxon>
        <taxon>Bacillati</taxon>
        <taxon>Bacillota</taxon>
        <taxon>Clostridia</taxon>
        <taxon>Peptostreptococcales</taxon>
        <taxon>Anaerovoracaceae</taxon>
        <taxon>Zhenpiania</taxon>
    </lineage>
</organism>
<evidence type="ECO:0000313" key="1">
    <source>
        <dbReference type="EMBL" id="MBC6681426.1"/>
    </source>
</evidence>
<dbReference type="InterPro" id="IPR018597">
    <property type="entry name" value="Phage_Tuc2009_YjcQ"/>
</dbReference>
<comment type="caution">
    <text evidence="1">The sequence shown here is derived from an EMBL/GenBank/DDBJ whole genome shotgun (WGS) entry which is preliminary data.</text>
</comment>
<sequence>MAKDDYFVIVYRILSYLYDCFRGGDEPDIDLFGPEALKINNGYWTNIMESLSNEGYVTGVTIVPRMGTAPGIKLMNLKITQRGIEYLEDNSKMAKAKDFLKTIKETIPGL</sequence>
<dbReference type="SUPFAM" id="SSF46785">
    <property type="entry name" value="Winged helix' DNA-binding domain"/>
    <property type="match status" value="1"/>
</dbReference>
<reference evidence="1" key="1">
    <citation type="submission" date="2020-08" db="EMBL/GenBank/DDBJ databases">
        <title>Genome public.</title>
        <authorList>
            <person name="Liu C."/>
            <person name="Sun Q."/>
        </authorList>
    </citation>
    <scope>NUCLEOTIDE SEQUENCE</scope>
    <source>
        <strain evidence="1">BX12</strain>
    </source>
</reference>
<evidence type="ECO:0000313" key="2">
    <source>
        <dbReference type="Proteomes" id="UP000602647"/>
    </source>
</evidence>
<proteinExistence type="predicted"/>
<dbReference type="InterPro" id="IPR036388">
    <property type="entry name" value="WH-like_DNA-bd_sf"/>
</dbReference>
<dbReference type="InterPro" id="IPR036390">
    <property type="entry name" value="WH_DNA-bd_sf"/>
</dbReference>
<gene>
    <name evidence="1" type="ORF">H9L42_16590</name>
</gene>
<keyword evidence="2" id="KW-1185">Reference proteome</keyword>
<dbReference type="Gene3D" id="1.10.10.10">
    <property type="entry name" value="Winged helix-like DNA-binding domain superfamily/Winged helix DNA-binding domain"/>
    <property type="match status" value="1"/>
</dbReference>
<dbReference type="Pfam" id="PF09639">
    <property type="entry name" value="YjcQ"/>
    <property type="match status" value="1"/>
</dbReference>
<name>A0A923NNV6_9FIRM</name>